<gene>
    <name evidence="2" type="ORF">KTH89_06420</name>
</gene>
<dbReference type="Pfam" id="PF01869">
    <property type="entry name" value="BcrAD_BadFG"/>
    <property type="match status" value="1"/>
</dbReference>
<accession>A0A949JXW7</accession>
<evidence type="ECO:0000313" key="3">
    <source>
        <dbReference type="Proteomes" id="UP000712157"/>
    </source>
</evidence>
<keyword evidence="3" id="KW-1185">Reference proteome</keyword>
<sequence>MMERLILSVDGGGSKTCFLAAAPDGSPRYRAEAGATSHKSVGRRKASANLHEGLCALKQQGLDRKSLMVSVFGLSGCDTPADREFQMELLRKEGFREDNTILCNDAVLALYAQCLPPGIVVVAGTGCICVGIDENGQMHRVGGWGYDYSDLGGGQWMGAAVLSQALLYCDGCRSYDPVFDAVMASAGVSDTKELRWWAADIKDQTTVAALARTVFETDSPLAGELLEKGAGLVALQAAGLLKAIRNEGQGDYRVVLAGGLFHSEAYHRAVVSQLCRLGGVPPADIVKLAHPPVEGGIRLGAQFLSKQKDAR</sequence>
<feature type="domain" description="ATPase BadF/BadG/BcrA/BcrD type" evidence="1">
    <location>
        <begin position="9"/>
        <end position="271"/>
    </location>
</feature>
<dbReference type="EMBL" id="JAHQCW010000007">
    <property type="protein sequence ID" value="MBU9736166.1"/>
    <property type="molecule type" value="Genomic_DNA"/>
</dbReference>
<evidence type="ECO:0000313" key="2">
    <source>
        <dbReference type="EMBL" id="MBU9736166.1"/>
    </source>
</evidence>
<dbReference type="InterPro" id="IPR052519">
    <property type="entry name" value="Euk-type_GlcNAc_Kinase"/>
</dbReference>
<protein>
    <recommendedName>
        <fullName evidence="1">ATPase BadF/BadG/BcrA/BcrD type domain-containing protein</fullName>
    </recommendedName>
</protein>
<dbReference type="InterPro" id="IPR043129">
    <property type="entry name" value="ATPase_NBD"/>
</dbReference>
<dbReference type="Proteomes" id="UP000712157">
    <property type="component" value="Unassembled WGS sequence"/>
</dbReference>
<dbReference type="PANTHER" id="PTHR43190">
    <property type="entry name" value="N-ACETYL-D-GLUCOSAMINE KINASE"/>
    <property type="match status" value="1"/>
</dbReference>
<comment type="caution">
    <text evidence="2">The sequence shown here is derived from an EMBL/GenBank/DDBJ whole genome shotgun (WGS) entry which is preliminary data.</text>
</comment>
<dbReference type="SUPFAM" id="SSF53067">
    <property type="entry name" value="Actin-like ATPase domain"/>
    <property type="match status" value="2"/>
</dbReference>
<dbReference type="AlphaFoldDB" id="A0A949JXW7"/>
<dbReference type="PANTHER" id="PTHR43190:SF3">
    <property type="entry name" value="N-ACETYL-D-GLUCOSAMINE KINASE"/>
    <property type="match status" value="1"/>
</dbReference>
<name>A0A949JXW7_9FIRM</name>
<dbReference type="Gene3D" id="3.30.420.40">
    <property type="match status" value="2"/>
</dbReference>
<dbReference type="InterPro" id="IPR002731">
    <property type="entry name" value="ATPase_BadF"/>
</dbReference>
<proteinExistence type="predicted"/>
<dbReference type="RefSeq" id="WP_238721090.1">
    <property type="nucleotide sequence ID" value="NZ_JAHQCW010000007.1"/>
</dbReference>
<evidence type="ECO:0000259" key="1">
    <source>
        <dbReference type="Pfam" id="PF01869"/>
    </source>
</evidence>
<dbReference type="CDD" id="cd24007">
    <property type="entry name" value="ASKHA_NBD_eukNAGK-like"/>
    <property type="match status" value="1"/>
</dbReference>
<reference evidence="2" key="1">
    <citation type="submission" date="2021-06" db="EMBL/GenBank/DDBJ databases">
        <title>Description of novel taxa of the family Lachnospiraceae.</title>
        <authorList>
            <person name="Chaplin A.V."/>
            <person name="Sokolova S.R."/>
            <person name="Pikina A.P."/>
            <person name="Korzhanova M."/>
            <person name="Belova V."/>
            <person name="Korostin D."/>
            <person name="Efimov B.A."/>
        </authorList>
    </citation>
    <scope>NUCLEOTIDE SEQUENCE</scope>
    <source>
        <strain evidence="2">ASD5720</strain>
    </source>
</reference>
<organism evidence="2 3">
    <name type="scientific">Diplocloster agilis</name>
    <dbReference type="NCBI Taxonomy" id="2850323"/>
    <lineage>
        <taxon>Bacteria</taxon>
        <taxon>Bacillati</taxon>
        <taxon>Bacillota</taxon>
        <taxon>Clostridia</taxon>
        <taxon>Lachnospirales</taxon>
        <taxon>Lachnospiraceae</taxon>
        <taxon>Diplocloster</taxon>
    </lineage>
</organism>